<organism evidence="2 3">
    <name type="scientific">Penicillium bovifimosum</name>
    <dbReference type="NCBI Taxonomy" id="126998"/>
    <lineage>
        <taxon>Eukaryota</taxon>
        <taxon>Fungi</taxon>
        <taxon>Dikarya</taxon>
        <taxon>Ascomycota</taxon>
        <taxon>Pezizomycotina</taxon>
        <taxon>Eurotiomycetes</taxon>
        <taxon>Eurotiomycetidae</taxon>
        <taxon>Eurotiales</taxon>
        <taxon>Aspergillaceae</taxon>
        <taxon>Penicillium</taxon>
    </lineage>
</organism>
<feature type="compositionally biased region" description="Basic and acidic residues" evidence="1">
    <location>
        <begin position="219"/>
        <end position="228"/>
    </location>
</feature>
<evidence type="ECO:0000313" key="3">
    <source>
        <dbReference type="Proteomes" id="UP001149079"/>
    </source>
</evidence>
<feature type="compositionally biased region" description="Low complexity" evidence="1">
    <location>
        <begin position="91"/>
        <end position="106"/>
    </location>
</feature>
<name>A0A9W9GJQ6_9EURO</name>
<feature type="region of interest" description="Disordered" evidence="1">
    <location>
        <begin position="91"/>
        <end position="293"/>
    </location>
</feature>
<feature type="compositionally biased region" description="Basic and acidic residues" evidence="1">
    <location>
        <begin position="235"/>
        <end position="245"/>
    </location>
</feature>
<accession>A0A9W9GJQ6</accession>
<feature type="compositionally biased region" description="Basic and acidic residues" evidence="1">
    <location>
        <begin position="125"/>
        <end position="146"/>
    </location>
</feature>
<sequence>MTPKPKPAMNPTVEDENDSHDTNSKANTPIPWSEIFSRHSVMIGTHLDFLRKAEGQTISESDGQLVLSMFDTTVRALSDLWVVQKIIMSRNTTTSSTSIPSNPSNPAHSTDSETNTRKKRRRVSREKESIRPGPEYELRASKRSRDTSFQAPAQEDDYTTSTSLGRDDISREEESTRSGPDYTLRASKRSRDTSFQAPAQEDDYTTSTSLGTEDISAEVQRRLRIKEEKRRKKENPKPDKRKRESLVSNDGASAAVNRPRTKRLKVEHVRKRESDLEPENGTDSLKAKRASRH</sequence>
<feature type="region of interest" description="Disordered" evidence="1">
    <location>
        <begin position="1"/>
        <end position="31"/>
    </location>
</feature>
<dbReference type="OrthoDB" id="4509809at2759"/>
<evidence type="ECO:0000256" key="1">
    <source>
        <dbReference type="SAM" id="MobiDB-lite"/>
    </source>
</evidence>
<dbReference type="GeneID" id="81409406"/>
<proteinExistence type="predicted"/>
<keyword evidence="3" id="KW-1185">Reference proteome</keyword>
<feature type="compositionally biased region" description="Basic and acidic residues" evidence="1">
    <location>
        <begin position="264"/>
        <end position="275"/>
    </location>
</feature>
<evidence type="ECO:0000313" key="2">
    <source>
        <dbReference type="EMBL" id="KAJ5121531.1"/>
    </source>
</evidence>
<comment type="caution">
    <text evidence="2">The sequence shown here is derived from an EMBL/GenBank/DDBJ whole genome shotgun (WGS) entry which is preliminary data.</text>
</comment>
<reference evidence="2" key="1">
    <citation type="submission" date="2022-11" db="EMBL/GenBank/DDBJ databases">
        <authorList>
            <person name="Petersen C."/>
        </authorList>
    </citation>
    <scope>NUCLEOTIDE SEQUENCE</scope>
    <source>
        <strain evidence="2">IBT 22155</strain>
    </source>
</reference>
<feature type="compositionally biased region" description="Basic and acidic residues" evidence="1">
    <location>
        <begin position="165"/>
        <end position="176"/>
    </location>
</feature>
<dbReference type="AlphaFoldDB" id="A0A9W9GJQ6"/>
<reference evidence="2" key="2">
    <citation type="journal article" date="2023" name="IMA Fungus">
        <title>Comparative genomic study of the Penicillium genus elucidates a diverse pangenome and 15 lateral gene transfer events.</title>
        <authorList>
            <person name="Petersen C."/>
            <person name="Sorensen T."/>
            <person name="Nielsen M.R."/>
            <person name="Sondergaard T.E."/>
            <person name="Sorensen J.L."/>
            <person name="Fitzpatrick D.A."/>
            <person name="Frisvad J.C."/>
            <person name="Nielsen K.L."/>
        </authorList>
    </citation>
    <scope>NUCLEOTIDE SEQUENCE</scope>
    <source>
        <strain evidence="2">IBT 22155</strain>
    </source>
</reference>
<dbReference type="EMBL" id="JAPQKL010000007">
    <property type="protein sequence ID" value="KAJ5121531.1"/>
    <property type="molecule type" value="Genomic_DNA"/>
</dbReference>
<dbReference type="Proteomes" id="UP001149079">
    <property type="component" value="Unassembled WGS sequence"/>
</dbReference>
<dbReference type="RefSeq" id="XP_056518035.1">
    <property type="nucleotide sequence ID" value="XM_056670236.1"/>
</dbReference>
<protein>
    <submittedName>
        <fullName evidence="2">Uncharacterized protein</fullName>
    </submittedName>
</protein>
<gene>
    <name evidence="2" type="ORF">N7515_009492</name>
</gene>